<dbReference type="SUPFAM" id="SSF53254">
    <property type="entry name" value="Phosphoglycerate mutase-like"/>
    <property type="match status" value="1"/>
</dbReference>
<dbReference type="Pfam" id="PF00300">
    <property type="entry name" value="His_Phos_1"/>
    <property type="match status" value="1"/>
</dbReference>
<evidence type="ECO:0000256" key="2">
    <source>
        <dbReference type="PIRSR" id="PIRSR613078-2"/>
    </source>
</evidence>
<evidence type="ECO:0000313" key="3">
    <source>
        <dbReference type="EMBL" id="SBT11109.1"/>
    </source>
</evidence>
<evidence type="ECO:0000313" key="4">
    <source>
        <dbReference type="Proteomes" id="UP000199600"/>
    </source>
</evidence>
<dbReference type="InterPro" id="IPR013078">
    <property type="entry name" value="His_Pase_superF_clade-1"/>
</dbReference>
<dbReference type="GO" id="GO:0016791">
    <property type="term" value="F:phosphatase activity"/>
    <property type="evidence" value="ECO:0007669"/>
    <property type="project" value="TreeGrafter"/>
</dbReference>
<feature type="binding site" evidence="2">
    <location>
        <begin position="33"/>
        <end position="40"/>
    </location>
    <ligand>
        <name>substrate</name>
    </ligand>
</feature>
<keyword evidence="4" id="KW-1185">Reference proteome</keyword>
<dbReference type="Gene3D" id="3.40.50.1240">
    <property type="entry name" value="Phosphoglycerate mutase-like"/>
    <property type="match status" value="1"/>
</dbReference>
<gene>
    <name evidence="3" type="ORF">PROAA_90011</name>
</gene>
<proteinExistence type="predicted"/>
<accession>A0A1A8Y1T3</accession>
<name>A0A1A8Y1T3_9RHOO</name>
<dbReference type="PANTHER" id="PTHR48100:SF1">
    <property type="entry name" value="HISTIDINE PHOSPHATASE FAMILY PROTEIN-RELATED"/>
    <property type="match status" value="1"/>
</dbReference>
<dbReference type="AlphaFoldDB" id="A0A1A8Y1T3"/>
<dbReference type="InterPro" id="IPR029033">
    <property type="entry name" value="His_PPase_superfam"/>
</dbReference>
<protein>
    <submittedName>
        <fullName evidence="3">Phosphoglycerate mutase</fullName>
    </submittedName>
</protein>
<feature type="active site" description="Tele-phosphohistidine intermediate" evidence="1">
    <location>
        <position position="34"/>
    </location>
</feature>
<dbReference type="CDD" id="cd07067">
    <property type="entry name" value="HP_PGM_like"/>
    <property type="match status" value="1"/>
</dbReference>
<reference evidence="3 4" key="1">
    <citation type="submission" date="2016-06" db="EMBL/GenBank/DDBJ databases">
        <authorList>
            <person name="Kjaerup R.B."/>
            <person name="Dalgaard T.S."/>
            <person name="Juul-Madsen H.R."/>
        </authorList>
    </citation>
    <scope>NUCLEOTIDE SEQUENCE [LARGE SCALE GENOMIC DNA]</scope>
    <source>
        <strain evidence="3">2</strain>
    </source>
</reference>
<feature type="binding site" evidence="2">
    <location>
        <position position="83"/>
    </location>
    <ligand>
        <name>substrate</name>
    </ligand>
</feature>
<dbReference type="InterPro" id="IPR050275">
    <property type="entry name" value="PGM_Phosphatase"/>
</dbReference>
<evidence type="ECO:0000256" key="1">
    <source>
        <dbReference type="PIRSR" id="PIRSR613078-1"/>
    </source>
</evidence>
<dbReference type="EMBL" id="FLQY01000395">
    <property type="protein sequence ID" value="SBT11109.1"/>
    <property type="molecule type" value="Genomic_DNA"/>
</dbReference>
<dbReference type="GO" id="GO:0005737">
    <property type="term" value="C:cytoplasm"/>
    <property type="evidence" value="ECO:0007669"/>
    <property type="project" value="TreeGrafter"/>
</dbReference>
<dbReference type="PANTHER" id="PTHR48100">
    <property type="entry name" value="BROAD-SPECIFICITY PHOSPHATASE YOR283W-RELATED"/>
    <property type="match status" value="1"/>
</dbReference>
<dbReference type="Proteomes" id="UP000199600">
    <property type="component" value="Unassembled WGS sequence"/>
</dbReference>
<dbReference type="SMART" id="SM00855">
    <property type="entry name" value="PGAM"/>
    <property type="match status" value="1"/>
</dbReference>
<organism evidence="3 4">
    <name type="scientific">Candidatus Propionivibrio aalborgensis</name>
    <dbReference type="NCBI Taxonomy" id="1860101"/>
    <lineage>
        <taxon>Bacteria</taxon>
        <taxon>Pseudomonadati</taxon>
        <taxon>Pseudomonadota</taxon>
        <taxon>Betaproteobacteria</taxon>
        <taxon>Rhodocyclales</taxon>
        <taxon>Rhodocyclaceae</taxon>
        <taxon>Propionivibrio</taxon>
    </lineage>
</organism>
<sequence>MEKTLTASLVNANCFDEPSGFMNKELTRICFVRHGETDWNIEQRMQGHIDLALNANGAAQAVAAGRYFASLQASALYSSDLLRARQTAQAVSDALHLPIILLPALRERHFGRCEGMTFDEIAAKYGEDARAIEHRDPDYVTPKGGESIRQHQTRILDCVGGLVSAHPGQTIVVVTHGGVLDVIYRRVHGLPPETPRTYPIPNTGINWVSIDGEQWSIEHWGDTEHLE</sequence>
<feature type="active site" description="Proton donor/acceptor" evidence="1">
    <location>
        <position position="107"/>
    </location>
</feature>